<reference evidence="1 2" key="1">
    <citation type="submission" date="2024-02" db="EMBL/GenBank/DDBJ databases">
        <title>de novo genome assembly of Solanum bulbocastanum strain 11H21.</title>
        <authorList>
            <person name="Hosaka A.J."/>
        </authorList>
    </citation>
    <scope>NUCLEOTIDE SEQUENCE [LARGE SCALE GENOMIC DNA]</scope>
    <source>
        <tissue evidence="1">Young leaves</tissue>
    </source>
</reference>
<gene>
    <name evidence="1" type="ORF">RDI58_023600</name>
</gene>
<name>A0AAN8TCV0_SOLBU</name>
<keyword evidence="2" id="KW-1185">Reference proteome</keyword>
<proteinExistence type="predicted"/>
<sequence>MESYGAVWWQPREGYASVLFDNWTQLRALHYQIPISQDESQLDSVHQLYNEEGWKNEVVYANFSDDIWRHILTVLGNITTTEGRDIAWWMPKGYGKFKVSSVWDSCRRKGDPTENYL</sequence>
<comment type="caution">
    <text evidence="1">The sequence shown here is derived from an EMBL/GenBank/DDBJ whole genome shotgun (WGS) entry which is preliminary data.</text>
</comment>
<protein>
    <submittedName>
        <fullName evidence="1">Uncharacterized protein</fullName>
    </submittedName>
</protein>
<accession>A0AAN8TCV0</accession>
<evidence type="ECO:0000313" key="2">
    <source>
        <dbReference type="Proteomes" id="UP001371456"/>
    </source>
</evidence>
<dbReference type="EMBL" id="JBANQN010000009">
    <property type="protein sequence ID" value="KAK6781416.1"/>
    <property type="molecule type" value="Genomic_DNA"/>
</dbReference>
<evidence type="ECO:0000313" key="1">
    <source>
        <dbReference type="EMBL" id="KAK6781416.1"/>
    </source>
</evidence>
<organism evidence="1 2">
    <name type="scientific">Solanum bulbocastanum</name>
    <name type="common">Wild potato</name>
    <dbReference type="NCBI Taxonomy" id="147425"/>
    <lineage>
        <taxon>Eukaryota</taxon>
        <taxon>Viridiplantae</taxon>
        <taxon>Streptophyta</taxon>
        <taxon>Embryophyta</taxon>
        <taxon>Tracheophyta</taxon>
        <taxon>Spermatophyta</taxon>
        <taxon>Magnoliopsida</taxon>
        <taxon>eudicotyledons</taxon>
        <taxon>Gunneridae</taxon>
        <taxon>Pentapetalae</taxon>
        <taxon>asterids</taxon>
        <taxon>lamiids</taxon>
        <taxon>Solanales</taxon>
        <taxon>Solanaceae</taxon>
        <taxon>Solanoideae</taxon>
        <taxon>Solaneae</taxon>
        <taxon>Solanum</taxon>
    </lineage>
</organism>
<dbReference type="Proteomes" id="UP001371456">
    <property type="component" value="Unassembled WGS sequence"/>
</dbReference>
<dbReference type="AlphaFoldDB" id="A0AAN8TCV0"/>